<keyword evidence="1" id="KW-0378">Hydrolase</keyword>
<keyword evidence="2" id="KW-1185">Reference proteome</keyword>
<sequence>MKTPRAAMANADERRELMPIALEGILTVQARARAIVVFMSASSRIWCSPHDRRFAHAMERCGFATLLSDLLTESEHQSDSEMTTAHRTHIPMLVRRLEGTLAWWRGQPDVATLPVGLWGGGIQGAVAIGTCADIAEVRAIVSDAGRPDLVESVLLTSVSAPTLMTAVEGDDDMTRLSRNATEKMICAHRIQSLPNEPCYSASSERPVVPWFESWLNAEPLQHEVFEE</sequence>
<proteinExistence type="predicted"/>
<dbReference type="RefSeq" id="WP_336602147.1">
    <property type="nucleotide sequence ID" value="NZ_JACFYJ010000117.1"/>
</dbReference>
<evidence type="ECO:0000313" key="2">
    <source>
        <dbReference type="Proteomes" id="UP001386437"/>
    </source>
</evidence>
<dbReference type="EMBL" id="JACFYJ010000117">
    <property type="protein sequence ID" value="MEI6002531.1"/>
    <property type="molecule type" value="Genomic_DNA"/>
</dbReference>
<protein>
    <submittedName>
        <fullName evidence="1">Alpha/beta hydrolase</fullName>
    </submittedName>
</protein>
<comment type="caution">
    <text evidence="1">The sequence shown here is derived from an EMBL/GenBank/DDBJ whole genome shotgun (WGS) entry which is preliminary data.</text>
</comment>
<name>A0ABU8J480_9BURK</name>
<organism evidence="1 2">
    <name type="scientific">Paraburkholderia bengalensis</name>
    <dbReference type="NCBI Taxonomy" id="2747562"/>
    <lineage>
        <taxon>Bacteria</taxon>
        <taxon>Pseudomonadati</taxon>
        <taxon>Pseudomonadota</taxon>
        <taxon>Betaproteobacteria</taxon>
        <taxon>Burkholderiales</taxon>
        <taxon>Burkholderiaceae</taxon>
        <taxon>Paraburkholderia</taxon>
    </lineage>
</organism>
<dbReference type="Proteomes" id="UP001386437">
    <property type="component" value="Unassembled WGS sequence"/>
</dbReference>
<dbReference type="SUPFAM" id="SSF53474">
    <property type="entry name" value="alpha/beta-Hydrolases"/>
    <property type="match status" value="1"/>
</dbReference>
<gene>
    <name evidence="1" type="ORF">H3V53_37085</name>
</gene>
<dbReference type="Gene3D" id="3.40.50.1820">
    <property type="entry name" value="alpha/beta hydrolase"/>
    <property type="match status" value="1"/>
</dbReference>
<accession>A0ABU8J480</accession>
<dbReference type="InterPro" id="IPR029058">
    <property type="entry name" value="AB_hydrolase_fold"/>
</dbReference>
<reference evidence="1 2" key="1">
    <citation type="journal article" date="2022" name="Arch. Microbiol.">
        <title>Paraburkholderia bengalensis sp. nov. isolated from roots of Oryza sativa, IR64.</title>
        <authorList>
            <person name="Nag P."/>
            <person name="Mondal N."/>
            <person name="Sarkar J."/>
            <person name="Das S."/>
        </authorList>
    </citation>
    <scope>NUCLEOTIDE SEQUENCE [LARGE SCALE GENOMIC DNA]</scope>
    <source>
        <strain evidence="1 2">IR64_4_BI</strain>
    </source>
</reference>
<dbReference type="GO" id="GO:0016787">
    <property type="term" value="F:hydrolase activity"/>
    <property type="evidence" value="ECO:0007669"/>
    <property type="project" value="UniProtKB-KW"/>
</dbReference>
<evidence type="ECO:0000313" key="1">
    <source>
        <dbReference type="EMBL" id="MEI6002531.1"/>
    </source>
</evidence>